<comment type="subunit">
    <text evidence="2">Heterodimer of SbcC and SbcD.</text>
</comment>
<feature type="coiled-coil region" evidence="4">
    <location>
        <begin position="426"/>
        <end position="474"/>
    </location>
</feature>
<gene>
    <name evidence="6" type="primary">sbcC</name>
    <name evidence="6" type="ORF">XM38_004070</name>
</gene>
<feature type="domain" description="Rad50/SbcC-type AAA" evidence="5">
    <location>
        <begin position="6"/>
        <end position="245"/>
    </location>
</feature>
<dbReference type="KEGG" id="hhg:XM38_004070"/>
<evidence type="ECO:0000259" key="5">
    <source>
        <dbReference type="Pfam" id="PF13476"/>
    </source>
</evidence>
<evidence type="ECO:0000256" key="1">
    <source>
        <dbReference type="ARBA" id="ARBA00006930"/>
    </source>
</evidence>
<evidence type="ECO:0000256" key="4">
    <source>
        <dbReference type="SAM" id="Coils"/>
    </source>
</evidence>
<dbReference type="Pfam" id="PF13476">
    <property type="entry name" value="AAA_23"/>
    <property type="match status" value="1"/>
</dbReference>
<dbReference type="Gene3D" id="3.40.50.300">
    <property type="entry name" value="P-loop containing nucleotide triphosphate hydrolases"/>
    <property type="match status" value="1"/>
</dbReference>
<evidence type="ECO:0000313" key="7">
    <source>
        <dbReference type="Proteomes" id="UP000191901"/>
    </source>
</evidence>
<protein>
    <recommendedName>
        <fullName evidence="3">Nuclease SbcCD subunit C</fullName>
    </recommendedName>
</protein>
<evidence type="ECO:0000256" key="2">
    <source>
        <dbReference type="ARBA" id="ARBA00011322"/>
    </source>
</evidence>
<name>A0A1Z3HGT5_9CYAN</name>
<dbReference type="NCBIfam" id="TIGR03185">
    <property type="entry name" value="DNA_S_dndD"/>
    <property type="match status" value="1"/>
</dbReference>
<reference evidence="6 7" key="1">
    <citation type="journal article" date="2016" name="Biochim. Biophys. Acta">
        <title>Characterization of red-shifted phycobilisomes isolated from the chlorophyll f-containing cyanobacterium Halomicronema hongdechloris.</title>
        <authorList>
            <person name="Li Y."/>
            <person name="Lin Y."/>
            <person name="Garvey C.J."/>
            <person name="Birch D."/>
            <person name="Corkery R.W."/>
            <person name="Loughlin P.C."/>
            <person name="Scheer H."/>
            <person name="Willows R.D."/>
            <person name="Chen M."/>
        </authorList>
    </citation>
    <scope>NUCLEOTIDE SEQUENCE [LARGE SCALE GENOMIC DNA]</scope>
    <source>
        <strain evidence="6 7">C2206</strain>
    </source>
</reference>
<evidence type="ECO:0000256" key="3">
    <source>
        <dbReference type="ARBA" id="ARBA00013368"/>
    </source>
</evidence>
<dbReference type="SUPFAM" id="SSF52540">
    <property type="entry name" value="P-loop containing nucleoside triphosphate hydrolases"/>
    <property type="match status" value="1"/>
</dbReference>
<dbReference type="PANTHER" id="PTHR32114">
    <property type="entry name" value="ABC TRANSPORTER ABCH.3"/>
    <property type="match status" value="1"/>
</dbReference>
<dbReference type="OrthoDB" id="9795626at2"/>
<dbReference type="Proteomes" id="UP000191901">
    <property type="component" value="Chromosome"/>
</dbReference>
<proteinExistence type="inferred from homology"/>
<accession>A0A1Z3HGT5</accession>
<comment type="similarity">
    <text evidence="1">Belongs to the SMC family. SbcC subfamily.</text>
</comment>
<dbReference type="InterPro" id="IPR017599">
    <property type="entry name" value="DNA_S_DndD"/>
</dbReference>
<evidence type="ECO:0000313" key="6">
    <source>
        <dbReference type="EMBL" id="ASC69480.1"/>
    </source>
</evidence>
<organism evidence="6 7">
    <name type="scientific">Halomicronema hongdechloris C2206</name>
    <dbReference type="NCBI Taxonomy" id="1641165"/>
    <lineage>
        <taxon>Bacteria</taxon>
        <taxon>Bacillati</taxon>
        <taxon>Cyanobacteriota</taxon>
        <taxon>Cyanophyceae</taxon>
        <taxon>Nodosilineales</taxon>
        <taxon>Nodosilineaceae</taxon>
        <taxon>Halomicronema</taxon>
    </lineage>
</organism>
<dbReference type="InterPro" id="IPR038729">
    <property type="entry name" value="Rad50/SbcC_AAA"/>
</dbReference>
<feature type="coiled-coil region" evidence="4">
    <location>
        <begin position="212"/>
        <end position="253"/>
    </location>
</feature>
<keyword evidence="7" id="KW-1185">Reference proteome</keyword>
<dbReference type="GO" id="GO:0016887">
    <property type="term" value="F:ATP hydrolysis activity"/>
    <property type="evidence" value="ECO:0007669"/>
    <property type="project" value="InterPro"/>
</dbReference>
<dbReference type="InterPro" id="IPR027417">
    <property type="entry name" value="P-loop_NTPase"/>
</dbReference>
<keyword evidence="4" id="KW-0175">Coiled coil</keyword>
<dbReference type="PANTHER" id="PTHR32114:SF2">
    <property type="entry name" value="ABC TRANSPORTER ABCH.3"/>
    <property type="match status" value="1"/>
</dbReference>
<sequence length="501" mass="56881">MILRELVFQNFGPYHGRHRLDLRPTPEQPIILIGGLNGGGKTTLMDALRLVLYGQRAPIDRRRNLPYADFLAQCVNTQAPPDAEATIELAFERVLHISGIEKLGTLRVIRTWRRGTKDDLTVELDGWPNEILTQTWDEQVEDWLPVGLSNLFLFDGEQIKELTEQETPPPNVISAIRSVLGLELVDRLANDLTILVSRKKAELGDEATQHAFQALSRQIEQVETDLQAAADDLEDYQDALDQAATALQTAEDRFFASGGHITEQLVPLKDQLDADKTEIRVQTQVLQDLAASTLPLALVQDLLTEAAQQGQHEQAQHKAAIAHDALTEHDQRLLEVLNQLKLKPTQKKTIQTFLEQEAETLSANANGDAWLQASDDALNRLNHILQHQLAAEQRLAHSHLIEIQTLTDDIDAIETKLAKAASPEDYERLRSERDQTRLQLNECQFNLELHRRRYSELERQQETSRKQLAEYGSERLTPVKIIRCWQQRLVSKKPLWNFVNA</sequence>
<dbReference type="RefSeq" id="WP_080812779.1">
    <property type="nucleotide sequence ID" value="NZ_CP021983.2"/>
</dbReference>
<dbReference type="AlphaFoldDB" id="A0A1Z3HGT5"/>
<dbReference type="GO" id="GO:0006302">
    <property type="term" value="P:double-strand break repair"/>
    <property type="evidence" value="ECO:0007669"/>
    <property type="project" value="InterPro"/>
</dbReference>
<dbReference type="EMBL" id="CP021983">
    <property type="protein sequence ID" value="ASC69480.1"/>
    <property type="molecule type" value="Genomic_DNA"/>
</dbReference>